<evidence type="ECO:0000313" key="1">
    <source>
        <dbReference type="EMBL" id="AEF99281.1"/>
    </source>
</evidence>
<dbReference type="Gene3D" id="3.60.10.10">
    <property type="entry name" value="Endonuclease/exonuclease/phosphatase"/>
    <property type="match status" value="1"/>
</dbReference>
<dbReference type="EMBL" id="CP002738">
    <property type="protein sequence ID" value="AEF99281.1"/>
    <property type="molecule type" value="Genomic_DNA"/>
</dbReference>
<dbReference type="Proteomes" id="UP000008888">
    <property type="component" value="Chromosome"/>
</dbReference>
<dbReference type="InterPro" id="IPR036691">
    <property type="entry name" value="Endo/exonu/phosph_ase_sf"/>
</dbReference>
<reference evidence="2" key="3">
    <citation type="submission" date="2011-05" db="EMBL/GenBank/DDBJ databases">
        <title>Complete sequence of Methylomonas methanica MC09.</title>
        <authorList>
            <consortium name="US DOE Joint Genome Institute"/>
            <person name="Lucas S."/>
            <person name="Han J."/>
            <person name="Lapidus A."/>
            <person name="Cheng J.-F."/>
            <person name="Goodwin L."/>
            <person name="Pitluck S."/>
            <person name="Peters L."/>
            <person name="Mikhailova N."/>
            <person name="Teshima H."/>
            <person name="Han C."/>
            <person name="Tapia R."/>
            <person name="Land M."/>
            <person name="Hauser L."/>
            <person name="Kyrpides N."/>
            <person name="Ivanova N."/>
            <person name="Pagani I."/>
            <person name="Stein L."/>
            <person name="Woyke T."/>
        </authorList>
    </citation>
    <scope>NUCLEOTIDE SEQUENCE [LARGE SCALE GENOMIC DNA]</scope>
    <source>
        <strain evidence="2">MC09</strain>
    </source>
</reference>
<gene>
    <name evidence="1" type="ordered locus">Metme_0843</name>
</gene>
<dbReference type="AlphaFoldDB" id="G0A6I0"/>
<protein>
    <submittedName>
        <fullName evidence="1">Endonuclease/exonuclease/phosphatase</fullName>
    </submittedName>
</protein>
<dbReference type="GO" id="GO:0004519">
    <property type="term" value="F:endonuclease activity"/>
    <property type="evidence" value="ECO:0007669"/>
    <property type="project" value="UniProtKB-KW"/>
</dbReference>
<evidence type="ECO:0000313" key="2">
    <source>
        <dbReference type="Proteomes" id="UP000008888"/>
    </source>
</evidence>
<reference evidence="1 2" key="1">
    <citation type="journal article" date="2011" name="J. Bacteriol.">
        <title>Complete Genome Sequence of the Aerobic Marine Methanotroph Methylomonas methanica MC09.</title>
        <authorList>
            <person name="Boden R."/>
            <person name="Cunliffe M."/>
            <person name="Scanlan J."/>
            <person name="Moussard H."/>
            <person name="Kits K.D."/>
            <person name="Klotz M.G."/>
            <person name="Jetten M.S."/>
            <person name="Vuilleumier S."/>
            <person name="Han J."/>
            <person name="Peters L."/>
            <person name="Mikhailova N."/>
            <person name="Teshima H."/>
            <person name="Tapia R."/>
            <person name="Kyrpides N."/>
            <person name="Ivanova N."/>
            <person name="Pagani I."/>
            <person name="Cheng J.F."/>
            <person name="Goodwin L."/>
            <person name="Han C."/>
            <person name="Hauser L."/>
            <person name="Land M.L."/>
            <person name="Lapidus A."/>
            <person name="Lucas S."/>
            <person name="Pitluck S."/>
            <person name="Woyke T."/>
            <person name="Stein L."/>
            <person name="Murrell J.C."/>
        </authorList>
    </citation>
    <scope>NUCLEOTIDE SEQUENCE [LARGE SCALE GENOMIC DNA]</scope>
    <source>
        <strain evidence="1 2">MC09</strain>
    </source>
</reference>
<dbReference type="STRING" id="857087.Metme_0843"/>
<keyword evidence="1" id="KW-0378">Hydrolase</keyword>
<reference key="2">
    <citation type="submission" date="2011-05" db="EMBL/GenBank/DDBJ databases">
        <title>Complete genome sequence of the aerobic marine methanotroph Methylomonas methanica MC09.</title>
        <authorList>
            <person name="Boden R."/>
            <person name="Cunliffe M."/>
            <person name="Scanlan J."/>
            <person name="Moussard H."/>
            <person name="Kits K.D."/>
            <person name="Klotz M."/>
            <person name="Jetten M."/>
            <person name="Vuilleumier S."/>
            <person name="Han J."/>
            <person name="Peters L."/>
            <person name="Mikhailova N."/>
            <person name="Teshima H."/>
            <person name="Tapia R."/>
            <person name="Kyrpides N."/>
            <person name="Ivanova N."/>
            <person name="Pagani I."/>
            <person name="Cheng J.-F."/>
            <person name="Goodwin L."/>
            <person name="Han C."/>
            <person name="Hauser L."/>
            <person name="Land M."/>
            <person name="Lapidus A."/>
            <person name="Lucas S."/>
            <person name="Pitluck S."/>
            <person name="Woyke T."/>
            <person name="Stein L.Y."/>
            <person name="Murrell C."/>
        </authorList>
    </citation>
    <scope>NUCLEOTIDE SEQUENCE</scope>
    <source>
        <strain>MC09</strain>
    </source>
</reference>
<dbReference type="HOGENOM" id="CLU_782586_0_0_6"/>
<dbReference type="SUPFAM" id="SSF56219">
    <property type="entry name" value="DNase I-like"/>
    <property type="match status" value="1"/>
</dbReference>
<sequence>MINILFLNLQGANPFEEGESGQAAGRVQKTMEQYNADVLIFCEVGDNALIDAEIESVKVARVCEYVAQDVLKQPLYNPTASMTATQLKVYRTVADALGFDVTGRRSGMRFSTRTASLRANFKMRKHFASVSRFLEKGKVDQGMRRARAHPRVLDTLKRAPIKKSIVKYRRWIALDSDQKNRNYMVFTNLAVTMSQEFVRINKAKRNIIKLDFADGFTVFAVHAPAFGKGGGETVKQLSDLVKAESAKQPALAIGDFNIDCEEFMVEVGEDAQAFPNFTNKLISLYTPAPNGGKTQYKRRWHAHKGYIIKKIPPTQKSGGTLDYVVAPVGSKINVSIQFPPSDLSDHALIQAEWS</sequence>
<keyword evidence="1" id="KW-0255">Endonuclease</keyword>
<dbReference type="GO" id="GO:0004527">
    <property type="term" value="F:exonuclease activity"/>
    <property type="evidence" value="ECO:0007669"/>
    <property type="project" value="UniProtKB-KW"/>
</dbReference>
<keyword evidence="1" id="KW-0269">Exonuclease</keyword>
<accession>G0A6I0</accession>
<name>G0A6I0_METMM</name>
<keyword evidence="1" id="KW-0540">Nuclease</keyword>
<keyword evidence="2" id="KW-1185">Reference proteome</keyword>
<proteinExistence type="predicted"/>
<dbReference type="KEGG" id="mmt:Metme_0843"/>
<organism evidence="1 2">
    <name type="scientific">Methylomonas methanica (strain DSM 25384 / MC09)</name>
    <dbReference type="NCBI Taxonomy" id="857087"/>
    <lineage>
        <taxon>Bacteria</taxon>
        <taxon>Pseudomonadati</taxon>
        <taxon>Pseudomonadota</taxon>
        <taxon>Gammaproteobacteria</taxon>
        <taxon>Methylococcales</taxon>
        <taxon>Methylococcaceae</taxon>
        <taxon>Methylomonas</taxon>
    </lineage>
</organism>